<comment type="caution">
    <text evidence="1">The sequence shown here is derived from an EMBL/GenBank/DDBJ whole genome shotgun (WGS) entry which is preliminary data.</text>
</comment>
<dbReference type="EMBL" id="JAVHJM010000010">
    <property type="protein sequence ID" value="KAK6504353.1"/>
    <property type="molecule type" value="Genomic_DNA"/>
</dbReference>
<evidence type="ECO:0000313" key="1">
    <source>
        <dbReference type="EMBL" id="KAK6504353.1"/>
    </source>
</evidence>
<dbReference type="AlphaFoldDB" id="A0AAN8RRJ7"/>
<keyword evidence="2" id="KW-1185">Reference proteome</keyword>
<gene>
    <name evidence="1" type="ORF">TWF506_002554</name>
</gene>
<reference evidence="1 2" key="1">
    <citation type="submission" date="2019-10" db="EMBL/GenBank/DDBJ databases">
        <authorList>
            <person name="Palmer J.M."/>
        </authorList>
    </citation>
    <scope>NUCLEOTIDE SEQUENCE [LARGE SCALE GENOMIC DNA]</scope>
    <source>
        <strain evidence="1 2">TWF506</strain>
    </source>
</reference>
<evidence type="ECO:0000313" key="2">
    <source>
        <dbReference type="Proteomes" id="UP001307849"/>
    </source>
</evidence>
<name>A0AAN8RRJ7_9PEZI</name>
<sequence>MRRGVLDKLGRSISASESNNANDLFWVNGKAAYAKVAFVCNRKTQFDVNLQDYTILMNQLRLPEDLSATRQPGFV</sequence>
<accession>A0AAN8RRJ7</accession>
<proteinExistence type="predicted"/>
<protein>
    <submittedName>
        <fullName evidence="1">Uncharacterized protein</fullName>
    </submittedName>
</protein>
<organism evidence="1 2">
    <name type="scientific">Arthrobotrys conoides</name>
    <dbReference type="NCBI Taxonomy" id="74498"/>
    <lineage>
        <taxon>Eukaryota</taxon>
        <taxon>Fungi</taxon>
        <taxon>Dikarya</taxon>
        <taxon>Ascomycota</taxon>
        <taxon>Pezizomycotina</taxon>
        <taxon>Orbiliomycetes</taxon>
        <taxon>Orbiliales</taxon>
        <taxon>Orbiliaceae</taxon>
        <taxon>Arthrobotrys</taxon>
    </lineage>
</organism>
<dbReference type="Proteomes" id="UP001307849">
    <property type="component" value="Unassembled WGS sequence"/>
</dbReference>